<dbReference type="Pfam" id="PF15243">
    <property type="entry name" value="ANAPC15"/>
    <property type="match status" value="1"/>
</dbReference>
<dbReference type="EMBL" id="JANQDX010000018">
    <property type="protein sequence ID" value="KAL0906700.1"/>
    <property type="molecule type" value="Genomic_DNA"/>
</dbReference>
<dbReference type="PANTHER" id="PTHR37771:SF2">
    <property type="entry name" value="OS02G0593400 PROTEIN"/>
    <property type="match status" value="1"/>
</dbReference>
<proteinExistence type="predicted"/>
<evidence type="ECO:0000313" key="3">
    <source>
        <dbReference type="Proteomes" id="UP001552299"/>
    </source>
</evidence>
<feature type="compositionally biased region" description="Acidic residues" evidence="1">
    <location>
        <begin position="71"/>
        <end position="95"/>
    </location>
</feature>
<dbReference type="AlphaFoldDB" id="A0ABD0U3X3"/>
<dbReference type="PANTHER" id="PTHR37771">
    <property type="entry name" value="OS02G0593400 PROTEIN"/>
    <property type="match status" value="1"/>
</dbReference>
<evidence type="ECO:0000256" key="1">
    <source>
        <dbReference type="SAM" id="MobiDB-lite"/>
    </source>
</evidence>
<name>A0ABD0U3X3_DENTH</name>
<sequence>MLQFPAFMRQFPSPPLIASSTLLPLLASSHNDELLLAMEESELEDRWNEIRKANSNLPVIGKAGHDYKEDIDADAEDDDADNLEESDGDEFEQETAIDKVGQSCSR</sequence>
<keyword evidence="3" id="KW-1185">Reference proteome</keyword>
<evidence type="ECO:0000313" key="2">
    <source>
        <dbReference type="EMBL" id="KAL0906700.1"/>
    </source>
</evidence>
<reference evidence="2 3" key="1">
    <citation type="journal article" date="2024" name="Plant Biotechnol. J.">
        <title>Dendrobium thyrsiflorum genome and its molecular insights into genes involved in important horticultural traits.</title>
        <authorList>
            <person name="Chen B."/>
            <person name="Wang J.Y."/>
            <person name="Zheng P.J."/>
            <person name="Li K.L."/>
            <person name="Liang Y.M."/>
            <person name="Chen X.F."/>
            <person name="Zhang C."/>
            <person name="Zhao X."/>
            <person name="He X."/>
            <person name="Zhang G.Q."/>
            <person name="Liu Z.J."/>
            <person name="Xu Q."/>
        </authorList>
    </citation>
    <scope>NUCLEOTIDE SEQUENCE [LARGE SCALE GENOMIC DNA]</scope>
    <source>
        <strain evidence="2">GZMU011</strain>
    </source>
</reference>
<protein>
    <submittedName>
        <fullName evidence="2">Uncharacterized protein</fullName>
    </submittedName>
</protein>
<dbReference type="InterPro" id="IPR026182">
    <property type="entry name" value="ANAPC15"/>
</dbReference>
<accession>A0ABD0U3X3</accession>
<feature type="region of interest" description="Disordered" evidence="1">
    <location>
        <begin position="68"/>
        <end position="106"/>
    </location>
</feature>
<comment type="caution">
    <text evidence="2">The sequence shown here is derived from an EMBL/GenBank/DDBJ whole genome shotgun (WGS) entry which is preliminary data.</text>
</comment>
<gene>
    <name evidence="2" type="ORF">M5K25_025215</name>
</gene>
<organism evidence="2 3">
    <name type="scientific">Dendrobium thyrsiflorum</name>
    <name type="common">Pinecone-like raceme dendrobium</name>
    <name type="synonym">Orchid</name>
    <dbReference type="NCBI Taxonomy" id="117978"/>
    <lineage>
        <taxon>Eukaryota</taxon>
        <taxon>Viridiplantae</taxon>
        <taxon>Streptophyta</taxon>
        <taxon>Embryophyta</taxon>
        <taxon>Tracheophyta</taxon>
        <taxon>Spermatophyta</taxon>
        <taxon>Magnoliopsida</taxon>
        <taxon>Liliopsida</taxon>
        <taxon>Asparagales</taxon>
        <taxon>Orchidaceae</taxon>
        <taxon>Epidendroideae</taxon>
        <taxon>Malaxideae</taxon>
        <taxon>Dendrobiinae</taxon>
        <taxon>Dendrobium</taxon>
    </lineage>
</organism>
<dbReference type="Proteomes" id="UP001552299">
    <property type="component" value="Unassembled WGS sequence"/>
</dbReference>